<evidence type="ECO:0000256" key="1">
    <source>
        <dbReference type="ARBA" id="ARBA00006754"/>
    </source>
</evidence>
<dbReference type="EMBL" id="JAXQPW010000002">
    <property type="protein sequence ID" value="MDZ5661761.1"/>
    <property type="molecule type" value="Genomic_DNA"/>
</dbReference>
<dbReference type="InterPro" id="IPR025736">
    <property type="entry name" value="PucR_C-HTH_dom"/>
</dbReference>
<dbReference type="Pfam" id="PF17853">
    <property type="entry name" value="GGDEF_2"/>
    <property type="match status" value="1"/>
</dbReference>
<dbReference type="Proteomes" id="UP001291999">
    <property type="component" value="Unassembled WGS sequence"/>
</dbReference>
<feature type="domain" description="PucR C-terminal helix-turn-helix" evidence="2">
    <location>
        <begin position="441"/>
        <end position="499"/>
    </location>
</feature>
<dbReference type="Pfam" id="PF13556">
    <property type="entry name" value="HTH_30"/>
    <property type="match status" value="1"/>
</dbReference>
<protein>
    <submittedName>
        <fullName evidence="4">Helix-turn-helix domain-containing protein</fullName>
    </submittedName>
</protein>
<reference evidence="4 5" key="1">
    <citation type="submission" date="2023-11" db="EMBL/GenBank/DDBJ databases">
        <title>Novel species in genus Nocardioides.</title>
        <authorList>
            <person name="Zhou H."/>
        </authorList>
    </citation>
    <scope>NUCLEOTIDE SEQUENCE [LARGE SCALE GENOMIC DNA]</scope>
    <source>
        <strain evidence="4 5">S-58</strain>
    </source>
</reference>
<evidence type="ECO:0000313" key="5">
    <source>
        <dbReference type="Proteomes" id="UP001291999"/>
    </source>
</evidence>
<dbReference type="InterPro" id="IPR042070">
    <property type="entry name" value="PucR_C-HTH_sf"/>
</dbReference>
<sequence>MSLLRLDSHHVDEVLDVLGQAVESVTGCQLVQATFQRHEQWTTWPPGQATKPSLGSGDRTLVEDHGDYWTCTTAVAALSGSSGQLVLRHSTRPVDEQVVVIERLGHLLGSALVDAELHERDHRRAAELDSANTELAGALAALRHREAVQDEFIHLAATGTELDMATSLSRLTGCAVVVRDGFAHETTRVTLTDRSPVAGIGDPLVAVIGGRPEFGTVELVMPTDPGQSDDNASVALQYASVALGLLRGHAAAMGEMENRLSRDLLEDLVTGIPVEAAIGRAAARGYDLRGRHDLVVSTWSSDTGTWASDRDVDRVRTAVAHQRLPCLLTRTHGMVVGLVHHGVDIGLLYEDLCRAHGDNDGLIAKGEPISSPEHIPHAYEQAQRALTARRQSSDPRGSVAYSDLGVERILALDGNVGEVERLIDHWLADLMNYDDGHGTDLVHTLAMYLDLGGRYDDTARALSVHRNTLRYRLSRITAISGHDLADVDTKLNLHLALRAWRLRRTGVR</sequence>
<dbReference type="PANTHER" id="PTHR33744">
    <property type="entry name" value="CARBOHYDRATE DIACID REGULATOR"/>
    <property type="match status" value="1"/>
</dbReference>
<dbReference type="InterPro" id="IPR051448">
    <property type="entry name" value="CdaR-like_regulators"/>
</dbReference>
<evidence type="ECO:0000313" key="4">
    <source>
        <dbReference type="EMBL" id="MDZ5661761.1"/>
    </source>
</evidence>
<proteinExistence type="inferred from homology"/>
<feature type="domain" description="CdaR GGDEF-like" evidence="3">
    <location>
        <begin position="275"/>
        <end position="387"/>
    </location>
</feature>
<evidence type="ECO:0000259" key="2">
    <source>
        <dbReference type="Pfam" id="PF13556"/>
    </source>
</evidence>
<evidence type="ECO:0000259" key="3">
    <source>
        <dbReference type="Pfam" id="PF17853"/>
    </source>
</evidence>
<organism evidence="4 5">
    <name type="scientific">Nocardioides renjunii</name>
    <dbReference type="NCBI Taxonomy" id="3095075"/>
    <lineage>
        <taxon>Bacteria</taxon>
        <taxon>Bacillati</taxon>
        <taxon>Actinomycetota</taxon>
        <taxon>Actinomycetes</taxon>
        <taxon>Propionibacteriales</taxon>
        <taxon>Nocardioidaceae</taxon>
        <taxon>Nocardioides</taxon>
    </lineage>
</organism>
<dbReference type="Gene3D" id="1.10.10.2840">
    <property type="entry name" value="PucR C-terminal helix-turn-helix domain"/>
    <property type="match status" value="1"/>
</dbReference>
<comment type="caution">
    <text evidence="4">The sequence shown here is derived from an EMBL/GenBank/DDBJ whole genome shotgun (WGS) entry which is preliminary data.</text>
</comment>
<dbReference type="InterPro" id="IPR041522">
    <property type="entry name" value="CdaR_GGDEF"/>
</dbReference>
<accession>A0ABU5K9W3</accession>
<dbReference type="RefSeq" id="WP_322423987.1">
    <property type="nucleotide sequence ID" value="NZ_JAXQPW010000002.1"/>
</dbReference>
<comment type="similarity">
    <text evidence="1">Belongs to the CdaR family.</text>
</comment>
<dbReference type="PANTHER" id="PTHR33744:SF7">
    <property type="entry name" value="PUCR FAMILY TRANSCRIPTIONAL REGULATOR"/>
    <property type="match status" value="1"/>
</dbReference>
<name>A0ABU5K9W3_9ACTN</name>
<keyword evidence="5" id="KW-1185">Reference proteome</keyword>
<gene>
    <name evidence="4" type="ORF">SFC79_08305</name>
</gene>